<gene>
    <name evidence="5" type="ORF">QJS10_CPB21g00119</name>
</gene>
<protein>
    <recommendedName>
        <fullName evidence="4">Glutamine amidotransferase type-2 domain-containing protein</fullName>
    </recommendedName>
</protein>
<keyword evidence="6" id="KW-1185">Reference proteome</keyword>
<feature type="signal peptide" evidence="3">
    <location>
        <begin position="1"/>
        <end position="18"/>
    </location>
</feature>
<name>A0AAV9C544_ACOCL</name>
<reference evidence="5" key="1">
    <citation type="journal article" date="2023" name="Nat. Commun.">
        <title>Diploid and tetraploid genomes of Acorus and the evolution of monocots.</title>
        <authorList>
            <person name="Ma L."/>
            <person name="Liu K.W."/>
            <person name="Li Z."/>
            <person name="Hsiao Y.Y."/>
            <person name="Qi Y."/>
            <person name="Fu T."/>
            <person name="Tang G.D."/>
            <person name="Zhang D."/>
            <person name="Sun W.H."/>
            <person name="Liu D.K."/>
            <person name="Li Y."/>
            <person name="Chen G.Z."/>
            <person name="Liu X.D."/>
            <person name="Liao X.Y."/>
            <person name="Jiang Y.T."/>
            <person name="Yu X."/>
            <person name="Hao Y."/>
            <person name="Huang J."/>
            <person name="Zhao X.W."/>
            <person name="Ke S."/>
            <person name="Chen Y.Y."/>
            <person name="Wu W.L."/>
            <person name="Hsu J.L."/>
            <person name="Lin Y.F."/>
            <person name="Huang M.D."/>
            <person name="Li C.Y."/>
            <person name="Huang L."/>
            <person name="Wang Z.W."/>
            <person name="Zhao X."/>
            <person name="Zhong W.Y."/>
            <person name="Peng D.H."/>
            <person name="Ahmad S."/>
            <person name="Lan S."/>
            <person name="Zhang J.S."/>
            <person name="Tsai W.C."/>
            <person name="Van de Peer Y."/>
            <person name="Liu Z.J."/>
        </authorList>
    </citation>
    <scope>NUCLEOTIDE SEQUENCE</scope>
    <source>
        <strain evidence="5">CP</strain>
    </source>
</reference>
<dbReference type="EMBL" id="JAUJYO010000021">
    <property type="protein sequence ID" value="KAK1283965.1"/>
    <property type="molecule type" value="Genomic_DNA"/>
</dbReference>
<evidence type="ECO:0000259" key="4">
    <source>
        <dbReference type="PROSITE" id="PS51278"/>
    </source>
</evidence>
<proteinExistence type="predicted"/>
<dbReference type="Pfam" id="PF13537">
    <property type="entry name" value="GATase_7"/>
    <property type="match status" value="1"/>
</dbReference>
<evidence type="ECO:0000256" key="2">
    <source>
        <dbReference type="ARBA" id="ARBA00022962"/>
    </source>
</evidence>
<sequence length="244" mass="26175">MTICGWFLSILACHPANSTFSYDDKPREQCGVVGIFAVASPDGSIRSITGLGLVSDVISDPSHLPGSSAIGHPFVAGYLFGSVAVAHNGNFTNYASLRSRLEEMGSIFNTTSDTEVGYAEKLGVDYRQGLIRSHYVGRTFIQPTQAIRDLGVRLKLAPVRGLLEGKRVVVVDDSIVRGTTSSKIVRLISNKMSDVEGVRGYIGADSLAFLSLESLRRVVGAGKDGEGFCDACLSRNYPVPPRDD</sequence>
<dbReference type="PROSITE" id="PS51278">
    <property type="entry name" value="GATASE_TYPE_2"/>
    <property type="match status" value="1"/>
</dbReference>
<dbReference type="SUPFAM" id="SSF53271">
    <property type="entry name" value="PRTase-like"/>
    <property type="match status" value="1"/>
</dbReference>
<dbReference type="Proteomes" id="UP001180020">
    <property type="component" value="Unassembled WGS sequence"/>
</dbReference>
<dbReference type="AlphaFoldDB" id="A0AAV9C544"/>
<feature type="chain" id="PRO_5043530001" description="Glutamine amidotransferase type-2 domain-containing protein" evidence="3">
    <location>
        <begin position="19"/>
        <end position="244"/>
    </location>
</feature>
<evidence type="ECO:0000256" key="1">
    <source>
        <dbReference type="ARBA" id="ARBA00022679"/>
    </source>
</evidence>
<dbReference type="GO" id="GO:0016740">
    <property type="term" value="F:transferase activity"/>
    <property type="evidence" value="ECO:0007669"/>
    <property type="project" value="UniProtKB-KW"/>
</dbReference>
<dbReference type="InterPro" id="IPR029057">
    <property type="entry name" value="PRTase-like"/>
</dbReference>
<evidence type="ECO:0000313" key="5">
    <source>
        <dbReference type="EMBL" id="KAK1283965.1"/>
    </source>
</evidence>
<evidence type="ECO:0000313" key="6">
    <source>
        <dbReference type="Proteomes" id="UP001180020"/>
    </source>
</evidence>
<dbReference type="InterPro" id="IPR000836">
    <property type="entry name" value="PRTase_dom"/>
</dbReference>
<dbReference type="InterPro" id="IPR029055">
    <property type="entry name" value="Ntn_hydrolases_N"/>
</dbReference>
<keyword evidence="1" id="KW-0808">Transferase</keyword>
<dbReference type="InterPro" id="IPR017932">
    <property type="entry name" value="GATase_2_dom"/>
</dbReference>
<organism evidence="5 6">
    <name type="scientific">Acorus calamus</name>
    <name type="common">Sweet flag</name>
    <dbReference type="NCBI Taxonomy" id="4465"/>
    <lineage>
        <taxon>Eukaryota</taxon>
        <taxon>Viridiplantae</taxon>
        <taxon>Streptophyta</taxon>
        <taxon>Embryophyta</taxon>
        <taxon>Tracheophyta</taxon>
        <taxon>Spermatophyta</taxon>
        <taxon>Magnoliopsida</taxon>
        <taxon>Liliopsida</taxon>
        <taxon>Acoraceae</taxon>
        <taxon>Acorus</taxon>
    </lineage>
</organism>
<dbReference type="CDD" id="cd06223">
    <property type="entry name" value="PRTases_typeI"/>
    <property type="match status" value="1"/>
</dbReference>
<dbReference type="SUPFAM" id="SSF56235">
    <property type="entry name" value="N-terminal nucleophile aminohydrolases (Ntn hydrolases)"/>
    <property type="match status" value="1"/>
</dbReference>
<keyword evidence="2" id="KW-0315">Glutamine amidotransferase</keyword>
<reference evidence="5" key="2">
    <citation type="submission" date="2023-06" db="EMBL/GenBank/DDBJ databases">
        <authorList>
            <person name="Ma L."/>
            <person name="Liu K.-W."/>
            <person name="Li Z."/>
            <person name="Hsiao Y.-Y."/>
            <person name="Qi Y."/>
            <person name="Fu T."/>
            <person name="Tang G."/>
            <person name="Zhang D."/>
            <person name="Sun W.-H."/>
            <person name="Liu D.-K."/>
            <person name="Li Y."/>
            <person name="Chen G.-Z."/>
            <person name="Liu X.-D."/>
            <person name="Liao X.-Y."/>
            <person name="Jiang Y.-T."/>
            <person name="Yu X."/>
            <person name="Hao Y."/>
            <person name="Huang J."/>
            <person name="Zhao X.-W."/>
            <person name="Ke S."/>
            <person name="Chen Y.-Y."/>
            <person name="Wu W.-L."/>
            <person name="Hsu J.-L."/>
            <person name="Lin Y.-F."/>
            <person name="Huang M.-D."/>
            <person name="Li C.-Y."/>
            <person name="Huang L."/>
            <person name="Wang Z.-W."/>
            <person name="Zhao X."/>
            <person name="Zhong W.-Y."/>
            <person name="Peng D.-H."/>
            <person name="Ahmad S."/>
            <person name="Lan S."/>
            <person name="Zhang J.-S."/>
            <person name="Tsai W.-C."/>
            <person name="Van De Peer Y."/>
            <person name="Liu Z.-J."/>
        </authorList>
    </citation>
    <scope>NUCLEOTIDE SEQUENCE</scope>
    <source>
        <strain evidence="5">CP</strain>
        <tissue evidence="5">Leaves</tissue>
    </source>
</reference>
<dbReference type="Gene3D" id="3.40.50.2020">
    <property type="match status" value="1"/>
</dbReference>
<feature type="domain" description="Glutamine amidotransferase type-2" evidence="4">
    <location>
        <begin position="30"/>
        <end position="244"/>
    </location>
</feature>
<accession>A0AAV9C544</accession>
<evidence type="ECO:0000256" key="3">
    <source>
        <dbReference type="SAM" id="SignalP"/>
    </source>
</evidence>
<keyword evidence="3" id="KW-0732">Signal</keyword>
<dbReference type="PANTHER" id="PTHR11907">
    <property type="entry name" value="AMIDOPHOSPHORIBOSYLTRANSFERASE"/>
    <property type="match status" value="1"/>
</dbReference>
<comment type="caution">
    <text evidence="5">The sequence shown here is derived from an EMBL/GenBank/DDBJ whole genome shotgun (WGS) entry which is preliminary data.</text>
</comment>
<dbReference type="Gene3D" id="3.60.20.10">
    <property type="entry name" value="Glutamine Phosphoribosylpyrophosphate, subunit 1, domain 1"/>
    <property type="match status" value="2"/>
</dbReference>